<name>U5D2H8_AMBTC</name>
<evidence type="ECO:0000256" key="3">
    <source>
        <dbReference type="ARBA" id="ARBA00022448"/>
    </source>
</evidence>
<feature type="transmembrane region" description="Helical" evidence="8">
    <location>
        <begin position="101"/>
        <end position="126"/>
    </location>
</feature>
<dbReference type="PANTHER" id="PTHR31752:SF18">
    <property type="entry name" value="AUXIN EFFLUX CARRIER COMPONENT 1"/>
    <property type="match status" value="1"/>
</dbReference>
<keyword evidence="10" id="KW-1185">Reference proteome</keyword>
<keyword evidence="4 8" id="KW-0812">Transmembrane</keyword>
<dbReference type="AlphaFoldDB" id="U5D2H8"/>
<dbReference type="GO" id="GO:0009926">
    <property type="term" value="P:auxin polar transport"/>
    <property type="evidence" value="ECO:0000318"/>
    <property type="project" value="GO_Central"/>
</dbReference>
<dbReference type="Pfam" id="PF03547">
    <property type="entry name" value="Mem_trans"/>
    <property type="match status" value="1"/>
</dbReference>
<evidence type="ECO:0000256" key="4">
    <source>
        <dbReference type="ARBA" id="ARBA00022692"/>
    </source>
</evidence>
<dbReference type="EMBL" id="KI392532">
    <property type="protein sequence ID" value="ERN14533.1"/>
    <property type="molecule type" value="Genomic_DNA"/>
</dbReference>
<keyword evidence="5 8" id="KW-1133">Transmembrane helix</keyword>
<dbReference type="Gramene" id="ERN14533">
    <property type="protein sequence ID" value="ERN14533"/>
    <property type="gene ID" value="AMTR_s00038p00074690"/>
</dbReference>
<keyword evidence="3" id="KW-0813">Transport</keyword>
<evidence type="ECO:0008006" key="11">
    <source>
        <dbReference type="Google" id="ProtNLM"/>
    </source>
</evidence>
<proteinExistence type="inferred from homology"/>
<sequence length="189" mass="21032">MISASAFYDIFTAMVPLYVAMFLAYGSVKWWRIFTPDQCSGINRFVAIFATPFLSLRIICSINPYKMNLRFILADTLQKLLILFLLVLWGSFSSWGSLDGVITLFSISTLPNTLIIGIPLLSAMYGVESNGLLIQIVVLQGLVWYTLLLFLFELKAKMVKGPQITVSMGSEVSPVDAQSSGMEVVYFSL</sequence>
<feature type="transmembrane region" description="Helical" evidence="8">
    <location>
        <begin position="71"/>
        <end position="89"/>
    </location>
</feature>
<reference evidence="10" key="1">
    <citation type="journal article" date="2013" name="Science">
        <title>The Amborella genome and the evolution of flowering plants.</title>
        <authorList>
            <consortium name="Amborella Genome Project"/>
        </authorList>
    </citation>
    <scope>NUCLEOTIDE SEQUENCE [LARGE SCALE GENOMIC DNA]</scope>
</reference>
<keyword evidence="7" id="KW-0927">Auxin signaling pathway</keyword>
<dbReference type="GO" id="GO:0010329">
    <property type="term" value="F:auxin efflux transmembrane transporter activity"/>
    <property type="evidence" value="ECO:0000318"/>
    <property type="project" value="GO_Central"/>
</dbReference>
<keyword evidence="6 8" id="KW-0472">Membrane</keyword>
<evidence type="ECO:0000256" key="8">
    <source>
        <dbReference type="SAM" id="Phobius"/>
    </source>
</evidence>
<dbReference type="GO" id="GO:0010315">
    <property type="term" value="P:auxin export across the plasma membrane"/>
    <property type="evidence" value="ECO:0000318"/>
    <property type="project" value="GO_Central"/>
</dbReference>
<evidence type="ECO:0000256" key="6">
    <source>
        <dbReference type="ARBA" id="ARBA00023136"/>
    </source>
</evidence>
<dbReference type="PANTHER" id="PTHR31752">
    <property type="entry name" value="AUXIN EFFLUX CARRIER COMPONENT 1B-RELATED"/>
    <property type="match status" value="1"/>
</dbReference>
<feature type="transmembrane region" description="Helical" evidence="8">
    <location>
        <begin position="45"/>
        <end position="65"/>
    </location>
</feature>
<dbReference type="GO" id="GO:0005783">
    <property type="term" value="C:endoplasmic reticulum"/>
    <property type="evidence" value="ECO:0000318"/>
    <property type="project" value="GO_Central"/>
</dbReference>
<evidence type="ECO:0000313" key="9">
    <source>
        <dbReference type="EMBL" id="ERN14533.1"/>
    </source>
</evidence>
<dbReference type="InterPro" id="IPR004776">
    <property type="entry name" value="Mem_transp_PIN-like"/>
</dbReference>
<protein>
    <recommendedName>
        <fullName evidence="11">Auxin efflux carrier component</fullName>
    </recommendedName>
</protein>
<dbReference type="GO" id="GO:0009734">
    <property type="term" value="P:auxin-activated signaling pathway"/>
    <property type="evidence" value="ECO:0007669"/>
    <property type="project" value="UniProtKB-KW"/>
</dbReference>
<comment type="similarity">
    <text evidence="2">Belongs to the auxin efflux carrier (TC 2.A.69.1) family.</text>
</comment>
<dbReference type="HOGENOM" id="CLU_142554_0_0_1"/>
<evidence type="ECO:0000313" key="10">
    <source>
        <dbReference type="Proteomes" id="UP000017836"/>
    </source>
</evidence>
<accession>U5D2H8</accession>
<gene>
    <name evidence="9" type="ORF">AMTR_s00038p00074690</name>
</gene>
<evidence type="ECO:0000256" key="5">
    <source>
        <dbReference type="ARBA" id="ARBA00022989"/>
    </source>
</evidence>
<comment type="subcellular location">
    <subcellularLocation>
        <location evidence="1">Membrane</location>
        <topology evidence="1">Multi-pass membrane protein</topology>
    </subcellularLocation>
</comment>
<dbReference type="OMA" id="IFSHEEC"/>
<organism evidence="9 10">
    <name type="scientific">Amborella trichopoda</name>
    <dbReference type="NCBI Taxonomy" id="13333"/>
    <lineage>
        <taxon>Eukaryota</taxon>
        <taxon>Viridiplantae</taxon>
        <taxon>Streptophyta</taxon>
        <taxon>Embryophyta</taxon>
        <taxon>Tracheophyta</taxon>
        <taxon>Spermatophyta</taxon>
        <taxon>Magnoliopsida</taxon>
        <taxon>Amborellales</taxon>
        <taxon>Amborellaceae</taxon>
        <taxon>Amborella</taxon>
    </lineage>
</organism>
<evidence type="ECO:0000256" key="7">
    <source>
        <dbReference type="ARBA" id="ARBA00023294"/>
    </source>
</evidence>
<feature type="transmembrane region" description="Helical" evidence="8">
    <location>
        <begin position="6"/>
        <end position="25"/>
    </location>
</feature>
<feature type="transmembrane region" description="Helical" evidence="8">
    <location>
        <begin position="132"/>
        <end position="152"/>
    </location>
</feature>
<evidence type="ECO:0000256" key="1">
    <source>
        <dbReference type="ARBA" id="ARBA00004141"/>
    </source>
</evidence>
<dbReference type="GO" id="GO:0005886">
    <property type="term" value="C:plasma membrane"/>
    <property type="evidence" value="ECO:0000318"/>
    <property type="project" value="GO_Central"/>
</dbReference>
<dbReference type="Proteomes" id="UP000017836">
    <property type="component" value="Unassembled WGS sequence"/>
</dbReference>
<evidence type="ECO:0000256" key="2">
    <source>
        <dbReference type="ARBA" id="ARBA00009177"/>
    </source>
</evidence>
<dbReference type="InterPro" id="IPR051107">
    <property type="entry name" value="Auxin_Efflux_Carrier"/>
</dbReference>